<evidence type="ECO:0000313" key="2">
    <source>
        <dbReference type="Proteomes" id="UP000564385"/>
    </source>
</evidence>
<reference evidence="1 2" key="1">
    <citation type="submission" date="2020-07" db="EMBL/GenBank/DDBJ databases">
        <title>Genomic Encyclopedia of Type Strains, Phase IV (KMG-V): Genome sequencing to study the core and pangenomes of soil and plant-associated prokaryotes.</title>
        <authorList>
            <person name="Whitman W."/>
        </authorList>
    </citation>
    <scope>NUCLEOTIDE SEQUENCE [LARGE SCALE GENOMIC DNA]</scope>
    <source>
        <strain evidence="1 2">M8UP22</strain>
    </source>
</reference>
<dbReference type="Proteomes" id="UP000564385">
    <property type="component" value="Unassembled WGS sequence"/>
</dbReference>
<dbReference type="EMBL" id="JACCCU010000001">
    <property type="protein sequence ID" value="NYF88228.1"/>
    <property type="molecule type" value="Genomic_DNA"/>
</dbReference>
<dbReference type="AlphaFoldDB" id="A0A852V5B9"/>
<gene>
    <name evidence="1" type="ORF">HDF08_000295</name>
</gene>
<protein>
    <submittedName>
        <fullName evidence="1">Uncharacterized protein</fullName>
    </submittedName>
</protein>
<comment type="caution">
    <text evidence="1">The sequence shown here is derived from an EMBL/GenBank/DDBJ whole genome shotgun (WGS) entry which is preliminary data.</text>
</comment>
<organism evidence="1 2">
    <name type="scientific">Tunturiibacter lichenicola</name>
    <dbReference type="NCBI Taxonomy" id="2051959"/>
    <lineage>
        <taxon>Bacteria</taxon>
        <taxon>Pseudomonadati</taxon>
        <taxon>Acidobacteriota</taxon>
        <taxon>Terriglobia</taxon>
        <taxon>Terriglobales</taxon>
        <taxon>Acidobacteriaceae</taxon>
        <taxon>Tunturiibacter</taxon>
    </lineage>
</organism>
<name>A0A852V5B9_9BACT</name>
<accession>A0A852V5B9</accession>
<evidence type="ECO:0000313" key="1">
    <source>
        <dbReference type="EMBL" id="NYF88228.1"/>
    </source>
</evidence>
<sequence length="196" mass="21599">MKHAVLGLRVHSGWTALVAISLEDGSPLVLLREHPHLVKTFTYELRQPYHTAGKRPPAEAPGFISGVRAEARRLAYRAIQSAQGNLHLQGYELKRCCLLLASGRPLPGLPQILASHALIHAADGELFREALLHASKRCGVETFTAKESELLERAVHALHLQPDELARRLADLGRPLGVPWSQDEKFAALVAWLSLL</sequence>
<proteinExistence type="predicted"/>